<dbReference type="Pfam" id="PF02519">
    <property type="entry name" value="Auxin_inducible"/>
    <property type="match status" value="1"/>
</dbReference>
<dbReference type="EMBL" id="LFYR01001099">
    <property type="protein sequence ID" value="KMZ64757.1"/>
    <property type="molecule type" value="Genomic_DNA"/>
</dbReference>
<keyword evidence="4" id="KW-1185">Reference proteome</keyword>
<accession>A0A0K9P940</accession>
<reference evidence="4" key="1">
    <citation type="journal article" date="2016" name="Nature">
        <title>The genome of the seagrass Zostera marina reveals angiosperm adaptation to the sea.</title>
        <authorList>
            <person name="Olsen J.L."/>
            <person name="Rouze P."/>
            <person name="Verhelst B."/>
            <person name="Lin Y.-C."/>
            <person name="Bayer T."/>
            <person name="Collen J."/>
            <person name="Dattolo E."/>
            <person name="De Paoli E."/>
            <person name="Dittami S."/>
            <person name="Maumus F."/>
            <person name="Michel G."/>
            <person name="Kersting A."/>
            <person name="Lauritano C."/>
            <person name="Lohaus R."/>
            <person name="Toepel M."/>
            <person name="Tonon T."/>
            <person name="Vanneste K."/>
            <person name="Amirebrahimi M."/>
            <person name="Brakel J."/>
            <person name="Bostroem C."/>
            <person name="Chovatia M."/>
            <person name="Grimwood J."/>
            <person name="Jenkins J.W."/>
            <person name="Jueterbock A."/>
            <person name="Mraz A."/>
            <person name="Stam W.T."/>
            <person name="Tice H."/>
            <person name="Bornberg-Bauer E."/>
            <person name="Green P.J."/>
            <person name="Pearson G.A."/>
            <person name="Procaccini G."/>
            <person name="Duarte C.M."/>
            <person name="Schmutz J."/>
            <person name="Reusch T.B.H."/>
            <person name="Van de Peer Y."/>
        </authorList>
    </citation>
    <scope>NUCLEOTIDE SEQUENCE [LARGE SCALE GENOMIC DNA]</scope>
    <source>
        <strain evidence="4">cv. Finnish</strain>
    </source>
</reference>
<organism evidence="3 4">
    <name type="scientific">Zostera marina</name>
    <name type="common">Eelgrass</name>
    <dbReference type="NCBI Taxonomy" id="29655"/>
    <lineage>
        <taxon>Eukaryota</taxon>
        <taxon>Viridiplantae</taxon>
        <taxon>Streptophyta</taxon>
        <taxon>Embryophyta</taxon>
        <taxon>Tracheophyta</taxon>
        <taxon>Spermatophyta</taxon>
        <taxon>Magnoliopsida</taxon>
        <taxon>Liliopsida</taxon>
        <taxon>Zosteraceae</taxon>
        <taxon>Zostera</taxon>
    </lineage>
</organism>
<name>A0A0K9P940_ZOSMR</name>
<dbReference type="AlphaFoldDB" id="A0A0K9P940"/>
<evidence type="ECO:0000313" key="4">
    <source>
        <dbReference type="Proteomes" id="UP000036987"/>
    </source>
</evidence>
<dbReference type="InterPro" id="IPR003676">
    <property type="entry name" value="SAUR_fam"/>
</dbReference>
<evidence type="ECO:0000313" key="3">
    <source>
        <dbReference type="EMBL" id="KMZ64757.1"/>
    </source>
</evidence>
<feature type="region of interest" description="Disordered" evidence="2">
    <location>
        <begin position="1"/>
        <end position="30"/>
    </location>
</feature>
<comment type="caution">
    <text evidence="3">The sequence shown here is derived from an EMBL/GenBank/DDBJ whole genome shotgun (WGS) entry which is preliminary data.</text>
</comment>
<dbReference type="OrthoDB" id="1841988at2759"/>
<evidence type="ECO:0008006" key="5">
    <source>
        <dbReference type="Google" id="ProtNLM"/>
    </source>
</evidence>
<evidence type="ECO:0000256" key="2">
    <source>
        <dbReference type="SAM" id="MobiDB-lite"/>
    </source>
</evidence>
<comment type="similarity">
    <text evidence="1">Belongs to the ARG7 family.</text>
</comment>
<dbReference type="Proteomes" id="UP000036987">
    <property type="component" value="Unassembled WGS sequence"/>
</dbReference>
<dbReference type="GO" id="GO:0009733">
    <property type="term" value="P:response to auxin"/>
    <property type="evidence" value="ECO:0007669"/>
    <property type="project" value="InterPro"/>
</dbReference>
<evidence type="ECO:0000256" key="1">
    <source>
        <dbReference type="ARBA" id="ARBA00006974"/>
    </source>
</evidence>
<protein>
    <recommendedName>
        <fullName evidence="5">SAUR-like auxin-responsive protein family</fullName>
    </recommendedName>
</protein>
<dbReference type="PANTHER" id="PTHR31929">
    <property type="entry name" value="SAUR-LIKE AUXIN-RESPONSIVE PROTEIN FAMILY-RELATED"/>
    <property type="match status" value="1"/>
</dbReference>
<gene>
    <name evidence="3" type="ORF">ZOSMA_34G00340</name>
</gene>
<sequence length="170" mass="19497">MNRNISKARQTKEISKYHGSRTNHHHIGELGPSISPSVKATIYKYHPKTPVMIPSRLTHLYSIIMALRKSGKIPQAAILKQILRRCSSLGRNSLRLLLSDVPKGHFPVYVGEKRIRYIVPISYLTHPDFQNLLQRAEEEFEFNHDMGGLTIPCEELVFRSLISIIINTRN</sequence>
<proteinExistence type="inferred from homology"/>